<evidence type="ECO:0000313" key="1">
    <source>
        <dbReference type="EMBL" id="BBM38902.1"/>
    </source>
</evidence>
<dbReference type="EMBL" id="AP019823">
    <property type="protein sequence ID" value="BBM38902.1"/>
    <property type="molecule type" value="Genomic_DNA"/>
</dbReference>
<accession>A0A510JHW7</accession>
<organism evidence="1 2">
    <name type="scientific">Leptotrichia hofstadii</name>
    <dbReference type="NCBI Taxonomy" id="157688"/>
    <lineage>
        <taxon>Bacteria</taxon>
        <taxon>Fusobacteriati</taxon>
        <taxon>Fusobacteriota</taxon>
        <taxon>Fusobacteriia</taxon>
        <taxon>Fusobacteriales</taxon>
        <taxon>Leptotrichiaceae</taxon>
        <taxon>Leptotrichia</taxon>
    </lineage>
</organism>
<keyword evidence="2" id="KW-1185">Reference proteome</keyword>
<dbReference type="KEGG" id="lhf:JCM16775_1612"/>
<protein>
    <submittedName>
        <fullName evidence="1">Uncharacterized protein</fullName>
    </submittedName>
</protein>
<sequence length="158" mass="18630">MKKIIMALLLLIGVIGFSEEEFSYKGYDLPFTSDGKLHEEILLKRTITADDTSIEIKKLKNGKYQFWDYASDTGDENEPSQISDAVKEKNVLCDEYICVGYDTKLKEPVILNRKTKRIISIVRDENYDKVDDPETLRRFPEDNPEMYKLYRDYYKLYK</sequence>
<proteinExistence type="predicted"/>
<dbReference type="AlphaFoldDB" id="A0A510JHW7"/>
<dbReference type="OrthoDB" id="82142at2"/>
<dbReference type="Proteomes" id="UP000321892">
    <property type="component" value="Chromosome"/>
</dbReference>
<evidence type="ECO:0000313" key="2">
    <source>
        <dbReference type="Proteomes" id="UP000321892"/>
    </source>
</evidence>
<reference evidence="1 2" key="1">
    <citation type="submission" date="2019-07" db="EMBL/GenBank/DDBJ databases">
        <title>Complete Genome Sequence of Leptotrichia hofstadii Strain JCM16775.</title>
        <authorList>
            <person name="Watanabe S."/>
            <person name="Cui L."/>
        </authorList>
    </citation>
    <scope>NUCLEOTIDE SEQUENCE [LARGE SCALE GENOMIC DNA]</scope>
    <source>
        <strain evidence="1 2">JCM16775</strain>
    </source>
</reference>
<gene>
    <name evidence="1" type="ORF">JCM16775_1612</name>
</gene>
<name>A0A510JHW7_9FUSO</name>
<dbReference type="RefSeq" id="WP_026746052.1">
    <property type="nucleotide sequence ID" value="NZ_AP019823.1"/>
</dbReference>